<sequence>MFCNLDRNTTCLQHEVPSEVPGQIRPENSMLDDLLTLWINSEEDDSTLLRNFNSEETCDLECLLNEECSFEQMQQLFNEFAQLVCPFHNHNLSELPTEPEVRAILKSIRPLLTSDLQKSL</sequence>
<accession>A0ABN7SVL0</accession>
<protein>
    <submittedName>
        <fullName evidence="1">Oidioi.mRNA.OKI2018_I69.chr1.g3722.t1.cds</fullName>
    </submittedName>
</protein>
<reference evidence="1 2" key="1">
    <citation type="submission" date="2021-04" db="EMBL/GenBank/DDBJ databases">
        <authorList>
            <person name="Bliznina A."/>
        </authorList>
    </citation>
    <scope>NUCLEOTIDE SEQUENCE [LARGE SCALE GENOMIC DNA]</scope>
</reference>
<dbReference type="EMBL" id="OU015566">
    <property type="protein sequence ID" value="CAG5108282.1"/>
    <property type="molecule type" value="Genomic_DNA"/>
</dbReference>
<gene>
    <name evidence="1" type="ORF">OKIOD_LOCUS12487</name>
</gene>
<evidence type="ECO:0000313" key="1">
    <source>
        <dbReference type="EMBL" id="CAG5108282.1"/>
    </source>
</evidence>
<organism evidence="1 2">
    <name type="scientific">Oikopleura dioica</name>
    <name type="common">Tunicate</name>
    <dbReference type="NCBI Taxonomy" id="34765"/>
    <lineage>
        <taxon>Eukaryota</taxon>
        <taxon>Metazoa</taxon>
        <taxon>Chordata</taxon>
        <taxon>Tunicata</taxon>
        <taxon>Appendicularia</taxon>
        <taxon>Copelata</taxon>
        <taxon>Oikopleuridae</taxon>
        <taxon>Oikopleura</taxon>
    </lineage>
</organism>
<dbReference type="Proteomes" id="UP001158576">
    <property type="component" value="Chromosome 1"/>
</dbReference>
<proteinExistence type="predicted"/>
<evidence type="ECO:0000313" key="2">
    <source>
        <dbReference type="Proteomes" id="UP001158576"/>
    </source>
</evidence>
<name>A0ABN7SVL0_OIKDI</name>
<keyword evidence="2" id="KW-1185">Reference proteome</keyword>